<gene>
    <name evidence="1" type="ORF">M9H77_25308</name>
</gene>
<name>A0ACC0A6K2_CATRO</name>
<dbReference type="Proteomes" id="UP001060085">
    <property type="component" value="Linkage Group LG06"/>
</dbReference>
<reference evidence="2" key="1">
    <citation type="journal article" date="2023" name="Nat. Plants">
        <title>Single-cell RNA sequencing provides a high-resolution roadmap for understanding the multicellular compartmentation of specialized metabolism.</title>
        <authorList>
            <person name="Sun S."/>
            <person name="Shen X."/>
            <person name="Li Y."/>
            <person name="Li Y."/>
            <person name="Wang S."/>
            <person name="Li R."/>
            <person name="Zhang H."/>
            <person name="Shen G."/>
            <person name="Guo B."/>
            <person name="Wei J."/>
            <person name="Xu J."/>
            <person name="St-Pierre B."/>
            <person name="Chen S."/>
            <person name="Sun C."/>
        </authorList>
    </citation>
    <scope>NUCLEOTIDE SEQUENCE [LARGE SCALE GENOMIC DNA]</scope>
</reference>
<evidence type="ECO:0000313" key="1">
    <source>
        <dbReference type="EMBL" id="KAI5656515.1"/>
    </source>
</evidence>
<proteinExistence type="predicted"/>
<organism evidence="1 2">
    <name type="scientific">Catharanthus roseus</name>
    <name type="common">Madagascar periwinkle</name>
    <name type="synonym">Vinca rosea</name>
    <dbReference type="NCBI Taxonomy" id="4058"/>
    <lineage>
        <taxon>Eukaryota</taxon>
        <taxon>Viridiplantae</taxon>
        <taxon>Streptophyta</taxon>
        <taxon>Embryophyta</taxon>
        <taxon>Tracheophyta</taxon>
        <taxon>Spermatophyta</taxon>
        <taxon>Magnoliopsida</taxon>
        <taxon>eudicotyledons</taxon>
        <taxon>Gunneridae</taxon>
        <taxon>Pentapetalae</taxon>
        <taxon>asterids</taxon>
        <taxon>lamiids</taxon>
        <taxon>Gentianales</taxon>
        <taxon>Apocynaceae</taxon>
        <taxon>Rauvolfioideae</taxon>
        <taxon>Vinceae</taxon>
        <taxon>Catharanthinae</taxon>
        <taxon>Catharanthus</taxon>
    </lineage>
</organism>
<protein>
    <submittedName>
        <fullName evidence="1">Uncharacterized protein</fullName>
    </submittedName>
</protein>
<keyword evidence="2" id="KW-1185">Reference proteome</keyword>
<accession>A0ACC0A6K2</accession>
<sequence length="366" mass="41363">MKKKMMQGNNTVEEVICLSAQRGYTIFYRNCDESKVLSDIVVAYPTSIQMMRTCGYQIYIDCLSYSINKVQYAIVGGRRDDSNRYGSTCHDNLDTVFLNIGSIIEGQIVEIKKSLEYSMLKQKYNTKSNMILKNISNNISHLASKKILLELKRAPEIIDDLKNKRELYFRTSHGVPCSCKYLLFLDGTRNWGCHSLSQETDMDAEMHIQSLGDTPSCEGGFKSDFALRSFYRRMTQDRLNKKGQVILGARIHSHRKIQKSSEFGSGSRSGSSLGSHGRGRLPRSPIGRGRGCSSGRSSLSSPVSIIDPFIGSTFPFPDAFPCFVYPFIKNWKNVEGDSGYRMDWTRDCCTRYARAYLAGDPIHVNL</sequence>
<dbReference type="EMBL" id="CM044706">
    <property type="protein sequence ID" value="KAI5656515.1"/>
    <property type="molecule type" value="Genomic_DNA"/>
</dbReference>
<comment type="caution">
    <text evidence="1">The sequence shown here is derived from an EMBL/GenBank/DDBJ whole genome shotgun (WGS) entry which is preliminary data.</text>
</comment>
<evidence type="ECO:0000313" key="2">
    <source>
        <dbReference type="Proteomes" id="UP001060085"/>
    </source>
</evidence>